<dbReference type="InterPro" id="IPR050815">
    <property type="entry name" value="TF_fung"/>
</dbReference>
<keyword evidence="5" id="KW-0539">Nucleus</keyword>
<evidence type="ECO:0000313" key="9">
    <source>
        <dbReference type="Proteomes" id="UP000308768"/>
    </source>
</evidence>
<reference evidence="8 9" key="1">
    <citation type="submission" date="2017-03" db="EMBL/GenBank/DDBJ databases">
        <title>Genomes of endolithic fungi from Antarctica.</title>
        <authorList>
            <person name="Coleine C."/>
            <person name="Masonjones S."/>
            <person name="Stajich J.E."/>
        </authorList>
    </citation>
    <scope>NUCLEOTIDE SEQUENCE [LARGE SCALE GENOMIC DNA]</scope>
    <source>
        <strain evidence="8 9">CCFEE 5187</strain>
    </source>
</reference>
<keyword evidence="9" id="KW-1185">Reference proteome</keyword>
<dbReference type="InterPro" id="IPR007219">
    <property type="entry name" value="XnlR_reg_dom"/>
</dbReference>
<evidence type="ECO:0000256" key="2">
    <source>
        <dbReference type="ARBA" id="ARBA00022723"/>
    </source>
</evidence>
<name>A0A4U0VSR8_9PEZI</name>
<dbReference type="GO" id="GO:0005634">
    <property type="term" value="C:nucleus"/>
    <property type="evidence" value="ECO:0007669"/>
    <property type="project" value="UniProtKB-SubCell"/>
</dbReference>
<feature type="region of interest" description="Disordered" evidence="6">
    <location>
        <begin position="46"/>
        <end position="70"/>
    </location>
</feature>
<dbReference type="PANTHER" id="PTHR47338:SF10">
    <property type="entry name" value="TRANSCRIPTION FACTOR DOMAIN-CONTAINING PROTEIN-RELATED"/>
    <property type="match status" value="1"/>
</dbReference>
<dbReference type="AlphaFoldDB" id="A0A4U0VSR8"/>
<feature type="region of interest" description="Disordered" evidence="6">
    <location>
        <begin position="1"/>
        <end position="30"/>
    </location>
</feature>
<evidence type="ECO:0000313" key="8">
    <source>
        <dbReference type="EMBL" id="TKA52637.1"/>
    </source>
</evidence>
<dbReference type="CDD" id="cd12148">
    <property type="entry name" value="fungal_TF_MHR"/>
    <property type="match status" value="1"/>
</dbReference>
<keyword evidence="2" id="KW-0479">Metal-binding</keyword>
<keyword evidence="4" id="KW-0804">Transcription</keyword>
<evidence type="ECO:0000256" key="5">
    <source>
        <dbReference type="ARBA" id="ARBA00023242"/>
    </source>
</evidence>
<comment type="subcellular location">
    <subcellularLocation>
        <location evidence="1">Nucleus</location>
    </subcellularLocation>
</comment>
<comment type="caution">
    <text evidence="8">The sequence shown here is derived from an EMBL/GenBank/DDBJ whole genome shotgun (WGS) entry which is preliminary data.</text>
</comment>
<dbReference type="STRING" id="331657.A0A4U0VSR8"/>
<dbReference type="OrthoDB" id="5600212at2759"/>
<dbReference type="Proteomes" id="UP000308768">
    <property type="component" value="Unassembled WGS sequence"/>
</dbReference>
<dbReference type="GO" id="GO:0000981">
    <property type="term" value="F:DNA-binding transcription factor activity, RNA polymerase II-specific"/>
    <property type="evidence" value="ECO:0007669"/>
    <property type="project" value="InterPro"/>
</dbReference>
<evidence type="ECO:0000256" key="6">
    <source>
        <dbReference type="SAM" id="MobiDB-lite"/>
    </source>
</evidence>
<sequence length="289" mass="32691">MQAQVETLLHTQEPSTQPQNGTSSAQVDFFPPATSQAGLAMVPEGLEASVGGGNMDQTLNTQTTPESFGDTSLQGVYPVLATGNSMAVPNEESYPWEMIGLGLEESLPNQDVINELNQIYFEKVHCSVPMIHQPRYLAAMNLAPHMRPPICLRYVMWCLAAAVTDKYEGLQEHFYQRARKYAQMDELKGHGESMITIGHCQAWVLLATYEFKLMYFPRAWMSTGRAVRLAQMMGLHRLDGVGLDVKQCLPPPRDWTEREERRRTFWMCFCEDRYASIGTGWPMSIEEKD</sequence>
<dbReference type="PANTHER" id="PTHR47338">
    <property type="entry name" value="ZN(II)2CYS6 TRANSCRIPTION FACTOR (EUROFUNG)-RELATED"/>
    <property type="match status" value="1"/>
</dbReference>
<gene>
    <name evidence="8" type="ORF">B0A49_11293</name>
</gene>
<feature type="domain" description="Xylanolytic transcriptional activator regulatory" evidence="7">
    <location>
        <begin position="219"/>
        <end position="289"/>
    </location>
</feature>
<organism evidence="8 9">
    <name type="scientific">Cryomyces minteri</name>
    <dbReference type="NCBI Taxonomy" id="331657"/>
    <lineage>
        <taxon>Eukaryota</taxon>
        <taxon>Fungi</taxon>
        <taxon>Dikarya</taxon>
        <taxon>Ascomycota</taxon>
        <taxon>Pezizomycotina</taxon>
        <taxon>Dothideomycetes</taxon>
        <taxon>Dothideomycetes incertae sedis</taxon>
        <taxon>Cryomyces</taxon>
    </lineage>
</organism>
<dbReference type="GO" id="GO:0008270">
    <property type="term" value="F:zinc ion binding"/>
    <property type="evidence" value="ECO:0007669"/>
    <property type="project" value="InterPro"/>
</dbReference>
<dbReference type="Pfam" id="PF04082">
    <property type="entry name" value="Fungal_trans"/>
    <property type="match status" value="1"/>
</dbReference>
<dbReference type="SMART" id="SM00906">
    <property type="entry name" value="Fungal_trans"/>
    <property type="match status" value="1"/>
</dbReference>
<evidence type="ECO:0000256" key="1">
    <source>
        <dbReference type="ARBA" id="ARBA00004123"/>
    </source>
</evidence>
<dbReference type="EMBL" id="NAJN01002439">
    <property type="protein sequence ID" value="TKA52637.1"/>
    <property type="molecule type" value="Genomic_DNA"/>
</dbReference>
<dbReference type="GO" id="GO:0003677">
    <property type="term" value="F:DNA binding"/>
    <property type="evidence" value="ECO:0007669"/>
    <property type="project" value="InterPro"/>
</dbReference>
<feature type="non-terminal residue" evidence="8">
    <location>
        <position position="289"/>
    </location>
</feature>
<dbReference type="GO" id="GO:0006351">
    <property type="term" value="P:DNA-templated transcription"/>
    <property type="evidence" value="ECO:0007669"/>
    <property type="project" value="InterPro"/>
</dbReference>
<evidence type="ECO:0000256" key="4">
    <source>
        <dbReference type="ARBA" id="ARBA00023163"/>
    </source>
</evidence>
<proteinExistence type="predicted"/>
<evidence type="ECO:0000256" key="3">
    <source>
        <dbReference type="ARBA" id="ARBA00023015"/>
    </source>
</evidence>
<feature type="compositionally biased region" description="Polar residues" evidence="6">
    <location>
        <begin position="55"/>
        <end position="70"/>
    </location>
</feature>
<accession>A0A4U0VSR8</accession>
<protein>
    <recommendedName>
        <fullName evidence="7">Xylanolytic transcriptional activator regulatory domain-containing protein</fullName>
    </recommendedName>
</protein>
<feature type="compositionally biased region" description="Polar residues" evidence="6">
    <location>
        <begin position="1"/>
        <end position="26"/>
    </location>
</feature>
<evidence type="ECO:0000259" key="7">
    <source>
        <dbReference type="SMART" id="SM00906"/>
    </source>
</evidence>
<keyword evidence="3" id="KW-0805">Transcription regulation</keyword>